<comment type="caution">
    <text evidence="3">The sequence shown here is derived from an EMBL/GenBank/DDBJ whole genome shotgun (WGS) entry which is preliminary data.</text>
</comment>
<name>A0ABU5AXH9_9HYPH</name>
<feature type="domain" description="2-oxoacid dehydrogenase acyltransferase catalytic" evidence="1">
    <location>
        <begin position="2"/>
        <end position="38"/>
    </location>
</feature>
<proteinExistence type="predicted"/>
<feature type="non-terminal residue" evidence="3">
    <location>
        <position position="1"/>
    </location>
</feature>
<dbReference type="Gene3D" id="3.30.559.10">
    <property type="entry name" value="Chloramphenicol acetyltransferase-like domain"/>
    <property type="match status" value="1"/>
</dbReference>
<evidence type="ECO:0000313" key="4">
    <source>
        <dbReference type="Proteomes" id="UP001276564"/>
    </source>
</evidence>
<protein>
    <submittedName>
        <fullName evidence="3">2-oxo acid dehydrogenase subunit E2</fullName>
    </submittedName>
</protein>
<dbReference type="SUPFAM" id="SSF52777">
    <property type="entry name" value="CoA-dependent acyltransferases"/>
    <property type="match status" value="1"/>
</dbReference>
<evidence type="ECO:0000313" key="3">
    <source>
        <dbReference type="EMBL" id="MDX8542041.1"/>
    </source>
</evidence>
<dbReference type="Proteomes" id="UP001276564">
    <property type="component" value="Unassembled WGS sequence"/>
</dbReference>
<accession>A0ABU5AXH9</accession>
<dbReference type="EMBL" id="JAVIIP010000031">
    <property type="protein sequence ID" value="MDX8541915.1"/>
    <property type="molecule type" value="Genomic_DNA"/>
</dbReference>
<keyword evidence="4" id="KW-1185">Reference proteome</keyword>
<organism evidence="3 4">
    <name type="scientific">Mesorhizobium abyssinicae</name>
    <dbReference type="NCBI Taxonomy" id="1209958"/>
    <lineage>
        <taxon>Bacteria</taxon>
        <taxon>Pseudomonadati</taxon>
        <taxon>Pseudomonadota</taxon>
        <taxon>Alphaproteobacteria</taxon>
        <taxon>Hyphomicrobiales</taxon>
        <taxon>Phyllobacteriaceae</taxon>
        <taxon>Mesorhizobium</taxon>
    </lineage>
</organism>
<gene>
    <name evidence="2" type="ORF">RFM23_30395</name>
    <name evidence="3" type="ORF">RFM23_31125</name>
</gene>
<dbReference type="EMBL" id="JAVIIP010000043">
    <property type="protein sequence ID" value="MDX8542041.1"/>
    <property type="molecule type" value="Genomic_DNA"/>
</dbReference>
<evidence type="ECO:0000313" key="2">
    <source>
        <dbReference type="EMBL" id="MDX8541915.1"/>
    </source>
</evidence>
<dbReference type="InterPro" id="IPR023213">
    <property type="entry name" value="CAT-like_dom_sf"/>
</dbReference>
<reference evidence="3 4" key="1">
    <citation type="submission" date="2023-08" db="EMBL/GenBank/DDBJ databases">
        <title>Implementing the SeqCode for naming new Mesorhizobium species isolated from Vachellia karroo root nodules.</title>
        <authorList>
            <person name="Van Lill M."/>
        </authorList>
    </citation>
    <scope>NUCLEOTIDE SEQUENCE [LARGE SCALE GENOMIC DNA]</scope>
    <source>
        <strain evidence="3 4">VK4B</strain>
    </source>
</reference>
<sequence>ANVMSVTLSTDHRAVDGALGAELLGAFKRMIENPMGMLV</sequence>
<dbReference type="InterPro" id="IPR001078">
    <property type="entry name" value="2-oxoacid_DH_actylTfrase"/>
</dbReference>
<dbReference type="Pfam" id="PF00198">
    <property type="entry name" value="2-oxoacid_dh"/>
    <property type="match status" value="1"/>
</dbReference>
<dbReference type="RefSeq" id="WP_320322123.1">
    <property type="nucleotide sequence ID" value="NZ_JAVIIP010000031.1"/>
</dbReference>
<evidence type="ECO:0000259" key="1">
    <source>
        <dbReference type="Pfam" id="PF00198"/>
    </source>
</evidence>